<comment type="catalytic activity">
    <reaction evidence="5">
        <text>N,N-dimethyl-1,4-phenylenediamine + anthranilate + 2 NAD(+) = 2-(4-dimethylaminophenyl)diazenylbenzoate + 2 NADH + 2 H(+)</text>
        <dbReference type="Rhea" id="RHEA:55872"/>
        <dbReference type="ChEBI" id="CHEBI:15378"/>
        <dbReference type="ChEBI" id="CHEBI:15783"/>
        <dbReference type="ChEBI" id="CHEBI:16567"/>
        <dbReference type="ChEBI" id="CHEBI:57540"/>
        <dbReference type="ChEBI" id="CHEBI:57945"/>
        <dbReference type="ChEBI" id="CHEBI:71579"/>
        <dbReference type="EC" id="1.7.1.17"/>
    </reaction>
    <physiologicalReaction direction="right-to-left" evidence="5">
        <dbReference type="Rhea" id="RHEA:55874"/>
    </physiologicalReaction>
</comment>
<dbReference type="EC" id="1.7.1.17" evidence="6"/>
<comment type="subunit">
    <text evidence="6">Homodimer.</text>
</comment>
<dbReference type="AlphaFoldDB" id="A0A1D8UW55"/>
<reference evidence="7 8" key="1">
    <citation type="journal article" date="2016" name="Microb. Cell Fact.">
        <title>Dissection of exopolysaccharide biosynthesis in Kozakia baliensis.</title>
        <authorList>
            <person name="Brandt J.U."/>
            <person name="Jakob F."/>
            <person name="Behr J."/>
            <person name="Geissler A.J."/>
            <person name="Vogel R.F."/>
        </authorList>
    </citation>
    <scope>NUCLEOTIDE SEQUENCE [LARGE SCALE GENOMIC DNA]</scope>
    <source>
        <strain evidence="7 8">DSM 14400</strain>
    </source>
</reference>
<evidence type="ECO:0000313" key="8">
    <source>
        <dbReference type="Proteomes" id="UP000179145"/>
    </source>
</evidence>
<dbReference type="Gene3D" id="3.40.50.360">
    <property type="match status" value="1"/>
</dbReference>
<dbReference type="GO" id="GO:0010181">
    <property type="term" value="F:FMN binding"/>
    <property type="evidence" value="ECO:0007669"/>
    <property type="project" value="UniProtKB-UniRule"/>
</dbReference>
<evidence type="ECO:0000256" key="6">
    <source>
        <dbReference type="HAMAP-Rule" id="MF_01216"/>
    </source>
</evidence>
<dbReference type="GO" id="GO:0016655">
    <property type="term" value="F:oxidoreductase activity, acting on NAD(P)H, quinone or similar compound as acceptor"/>
    <property type="evidence" value="ECO:0007669"/>
    <property type="project" value="InterPro"/>
</dbReference>
<dbReference type="OrthoDB" id="9787136at2"/>
<dbReference type="Proteomes" id="UP000179145">
    <property type="component" value="Chromosome"/>
</dbReference>
<dbReference type="InterPro" id="IPR029039">
    <property type="entry name" value="Flavoprotein-like_sf"/>
</dbReference>
<keyword evidence="3 6" id="KW-0560">Oxidoreductase</keyword>
<comment type="function">
    <text evidence="6">Quinone reductase that provides resistance to thiol-specific stress caused by electrophilic quinones.</text>
</comment>
<keyword evidence="8" id="KW-1185">Reference proteome</keyword>
<dbReference type="HAMAP" id="MF_01216">
    <property type="entry name" value="Azoreductase_type1"/>
    <property type="match status" value="1"/>
</dbReference>
<comment type="similarity">
    <text evidence="6">Belongs to the azoreductase type 1 family.</text>
</comment>
<evidence type="ECO:0000256" key="1">
    <source>
        <dbReference type="ARBA" id="ARBA00022630"/>
    </source>
</evidence>
<dbReference type="EC" id="1.6.5.-" evidence="6"/>
<evidence type="ECO:0000256" key="2">
    <source>
        <dbReference type="ARBA" id="ARBA00022643"/>
    </source>
</evidence>
<comment type="function">
    <text evidence="6">Also exhibits azoreductase activity. Catalyzes the reductive cleavage of the azo bond in aromatic azo compounds to the corresponding amines.</text>
</comment>
<dbReference type="SUPFAM" id="SSF52218">
    <property type="entry name" value="Flavoproteins"/>
    <property type="match status" value="1"/>
</dbReference>
<keyword evidence="1 6" id="KW-0285">Flavoprotein</keyword>
<feature type="binding site" evidence="6">
    <location>
        <position position="9"/>
    </location>
    <ligand>
        <name>FMN</name>
        <dbReference type="ChEBI" id="CHEBI:58210"/>
    </ligand>
</feature>
<dbReference type="PANTHER" id="PTHR43741:SF4">
    <property type="entry name" value="FMN-DEPENDENT NADH:QUINONE OXIDOREDUCTASE"/>
    <property type="match status" value="1"/>
</dbReference>
<name>A0A1D8UW55_9PROT</name>
<evidence type="ECO:0000256" key="3">
    <source>
        <dbReference type="ARBA" id="ARBA00023002"/>
    </source>
</evidence>
<evidence type="ECO:0000256" key="5">
    <source>
        <dbReference type="ARBA" id="ARBA00048542"/>
    </source>
</evidence>
<proteinExistence type="inferred from homology"/>
<comment type="caution">
    <text evidence="6">Lacks conserved residue(s) required for the propagation of feature annotation.</text>
</comment>
<feature type="binding site" evidence="6">
    <location>
        <begin position="16"/>
        <end position="18"/>
    </location>
    <ligand>
        <name>FMN</name>
        <dbReference type="ChEBI" id="CHEBI:58210"/>
    </ligand>
</feature>
<dbReference type="Pfam" id="PF02525">
    <property type="entry name" value="Flavodoxin_2"/>
    <property type="match status" value="1"/>
</dbReference>
<organism evidence="7 8">
    <name type="scientific">Kozakia baliensis</name>
    <dbReference type="NCBI Taxonomy" id="153496"/>
    <lineage>
        <taxon>Bacteria</taxon>
        <taxon>Pseudomonadati</taxon>
        <taxon>Pseudomonadota</taxon>
        <taxon>Alphaproteobacteria</taxon>
        <taxon>Acetobacterales</taxon>
        <taxon>Acetobacteraceae</taxon>
        <taxon>Kozakia</taxon>
    </lineage>
</organism>
<dbReference type="GO" id="GO:0016652">
    <property type="term" value="F:oxidoreductase activity, acting on NAD(P)H as acceptor"/>
    <property type="evidence" value="ECO:0007669"/>
    <property type="project" value="UniProtKB-UniRule"/>
</dbReference>
<keyword evidence="2 6" id="KW-0288">FMN</keyword>
<evidence type="ECO:0000256" key="4">
    <source>
        <dbReference type="ARBA" id="ARBA00023027"/>
    </source>
</evidence>
<dbReference type="KEGG" id="kba:A0U89_12795"/>
<sequence length="201" mass="21810">MKLLHLDSSILPLDNSVSRTISSAIVEHFRKAKPDVTLARRDLVSHPLPHLTLTNLPTDHPHSAPGNEAERDESQAVLNEFMASDIVVIGAPMYNFTIPTQLKAWIDRILVPGRTFQYGANGVTGLAKDKRIIIALSRGSFYGQETPYATAEHTETYLRTVLGFIGITSPEIIVAEGIGHGPEQRAAALEGAHQSIAALSV</sequence>
<comment type="cofactor">
    <cofactor evidence="6">
        <name>FMN</name>
        <dbReference type="ChEBI" id="CHEBI:58210"/>
    </cofactor>
    <text evidence="6">Binds 1 FMN per subunit.</text>
</comment>
<dbReference type="PANTHER" id="PTHR43741">
    <property type="entry name" value="FMN-DEPENDENT NADH-AZOREDUCTASE 1"/>
    <property type="match status" value="1"/>
</dbReference>
<comment type="catalytic activity">
    <reaction evidence="6">
        <text>2 a quinone + NADH + H(+) = 2 a 1,4-benzosemiquinone + NAD(+)</text>
        <dbReference type="Rhea" id="RHEA:65952"/>
        <dbReference type="ChEBI" id="CHEBI:15378"/>
        <dbReference type="ChEBI" id="CHEBI:57540"/>
        <dbReference type="ChEBI" id="CHEBI:57945"/>
        <dbReference type="ChEBI" id="CHEBI:132124"/>
        <dbReference type="ChEBI" id="CHEBI:134225"/>
    </reaction>
</comment>
<protein>
    <recommendedName>
        <fullName evidence="6">FMN dependent NADH:quinone oxidoreductase</fullName>
        <ecNumber evidence="6">1.6.5.-</ecNumber>
    </recommendedName>
    <alternativeName>
        <fullName evidence="6">Azo-dye reductase</fullName>
    </alternativeName>
    <alternativeName>
        <fullName evidence="6">FMN-dependent NADH-azo compound oxidoreductase</fullName>
    </alternativeName>
    <alternativeName>
        <fullName evidence="6">FMN-dependent NADH-azoreductase</fullName>
        <ecNumber evidence="6">1.7.1.17</ecNumber>
    </alternativeName>
</protein>
<feature type="binding site" evidence="6">
    <location>
        <begin position="93"/>
        <end position="96"/>
    </location>
    <ligand>
        <name>FMN</name>
        <dbReference type="ChEBI" id="CHEBI:58210"/>
    </ligand>
</feature>
<evidence type="ECO:0000313" key="7">
    <source>
        <dbReference type="EMBL" id="AOX17861.1"/>
    </source>
</evidence>
<dbReference type="STRING" id="153496.A0U89_12795"/>
<dbReference type="GO" id="GO:0009055">
    <property type="term" value="F:electron transfer activity"/>
    <property type="evidence" value="ECO:0007669"/>
    <property type="project" value="UniProtKB-UniRule"/>
</dbReference>
<dbReference type="InterPro" id="IPR050104">
    <property type="entry name" value="FMN-dep_NADH:Q_OxRdtase_AzoR1"/>
</dbReference>
<gene>
    <name evidence="6" type="primary">azoR</name>
    <name evidence="7" type="ORF">A0U89_12795</name>
</gene>
<dbReference type="InterPro" id="IPR003680">
    <property type="entry name" value="Flavodoxin_fold"/>
</dbReference>
<dbReference type="eggNOG" id="COG1182">
    <property type="taxonomic scope" value="Bacteria"/>
</dbReference>
<dbReference type="RefSeq" id="WP_070403390.1">
    <property type="nucleotide sequence ID" value="NZ_BJVW01000005.1"/>
</dbReference>
<accession>A0A1D8UW55</accession>
<dbReference type="EMBL" id="CP014674">
    <property type="protein sequence ID" value="AOX17861.1"/>
    <property type="molecule type" value="Genomic_DNA"/>
</dbReference>
<keyword evidence="4 6" id="KW-0520">NAD</keyword>
<dbReference type="InterPro" id="IPR023048">
    <property type="entry name" value="NADH:quinone_OxRdtase_FMN_depd"/>
</dbReference>